<name>A0A9N7VXK5_PLEPL</name>
<organism evidence="2 3">
    <name type="scientific">Pleuronectes platessa</name>
    <name type="common">European plaice</name>
    <dbReference type="NCBI Taxonomy" id="8262"/>
    <lineage>
        <taxon>Eukaryota</taxon>
        <taxon>Metazoa</taxon>
        <taxon>Chordata</taxon>
        <taxon>Craniata</taxon>
        <taxon>Vertebrata</taxon>
        <taxon>Euteleostomi</taxon>
        <taxon>Actinopterygii</taxon>
        <taxon>Neopterygii</taxon>
        <taxon>Teleostei</taxon>
        <taxon>Neoteleostei</taxon>
        <taxon>Acanthomorphata</taxon>
        <taxon>Carangaria</taxon>
        <taxon>Pleuronectiformes</taxon>
        <taxon>Pleuronectoidei</taxon>
        <taxon>Pleuronectidae</taxon>
        <taxon>Pleuronectes</taxon>
    </lineage>
</organism>
<evidence type="ECO:0000256" key="1">
    <source>
        <dbReference type="SAM" id="MobiDB-lite"/>
    </source>
</evidence>
<gene>
    <name evidence="2" type="ORF">PLEPLA_LOCUS44851</name>
</gene>
<accession>A0A9N7VXK5</accession>
<feature type="compositionally biased region" description="Acidic residues" evidence="1">
    <location>
        <begin position="104"/>
        <end position="114"/>
    </location>
</feature>
<evidence type="ECO:0000313" key="3">
    <source>
        <dbReference type="Proteomes" id="UP001153269"/>
    </source>
</evidence>
<proteinExistence type="predicted"/>
<protein>
    <submittedName>
        <fullName evidence="2">Uncharacterized protein</fullName>
    </submittedName>
</protein>
<feature type="region of interest" description="Disordered" evidence="1">
    <location>
        <begin position="49"/>
        <end position="114"/>
    </location>
</feature>
<evidence type="ECO:0000313" key="2">
    <source>
        <dbReference type="EMBL" id="CAB1457047.1"/>
    </source>
</evidence>
<sequence length="114" mass="12464">MKTMLCRRHRVEEEEAVISVETLTLSSDAIASARVASDRCSAARTLLRAAQATEPERQPASPGLPAELRSPPHACRLRAADKSATRTVPSSLRRHEAWMRSEPPAEDDAITTTC</sequence>
<dbReference type="EMBL" id="CADEAL010004324">
    <property type="protein sequence ID" value="CAB1457047.1"/>
    <property type="molecule type" value="Genomic_DNA"/>
</dbReference>
<dbReference type="AlphaFoldDB" id="A0A9N7VXK5"/>
<reference evidence="2" key="1">
    <citation type="submission" date="2020-03" db="EMBL/GenBank/DDBJ databases">
        <authorList>
            <person name="Weist P."/>
        </authorList>
    </citation>
    <scope>NUCLEOTIDE SEQUENCE</scope>
</reference>
<comment type="caution">
    <text evidence="2">The sequence shown here is derived from an EMBL/GenBank/DDBJ whole genome shotgun (WGS) entry which is preliminary data.</text>
</comment>
<dbReference type="Proteomes" id="UP001153269">
    <property type="component" value="Unassembled WGS sequence"/>
</dbReference>
<keyword evidence="3" id="KW-1185">Reference proteome</keyword>